<reference evidence="1" key="1">
    <citation type="journal article" date="2015" name="Nature">
        <title>Complex archaea that bridge the gap between prokaryotes and eukaryotes.</title>
        <authorList>
            <person name="Spang A."/>
            <person name="Saw J.H."/>
            <person name="Jorgensen S.L."/>
            <person name="Zaremba-Niedzwiedzka K."/>
            <person name="Martijn J."/>
            <person name="Lind A.E."/>
            <person name="van Eijk R."/>
            <person name="Schleper C."/>
            <person name="Guy L."/>
            <person name="Ettema T.J."/>
        </authorList>
    </citation>
    <scope>NUCLEOTIDE SEQUENCE</scope>
</reference>
<dbReference type="EMBL" id="LAZR01015201">
    <property type="protein sequence ID" value="KKM14216.1"/>
    <property type="molecule type" value="Genomic_DNA"/>
</dbReference>
<sequence length="120" mass="13842">MLVLRSVVGIPSITKVAIISSGQSRGLLHLPQRCDSLHSMSYNDDFQFIWSHLSGVDGIAASMGMMGVYVEIPHQWFMEHGLQPEGRQSTSRMTWFLSTEELWRLWRESTPKVRWKEVYS</sequence>
<comment type="caution">
    <text evidence="1">The sequence shown here is derived from an EMBL/GenBank/DDBJ whole genome shotgun (WGS) entry which is preliminary data.</text>
</comment>
<evidence type="ECO:0000313" key="1">
    <source>
        <dbReference type="EMBL" id="KKM14216.1"/>
    </source>
</evidence>
<organism evidence="1">
    <name type="scientific">marine sediment metagenome</name>
    <dbReference type="NCBI Taxonomy" id="412755"/>
    <lineage>
        <taxon>unclassified sequences</taxon>
        <taxon>metagenomes</taxon>
        <taxon>ecological metagenomes</taxon>
    </lineage>
</organism>
<gene>
    <name evidence="1" type="ORF">LCGC14_1708330</name>
</gene>
<protein>
    <submittedName>
        <fullName evidence="1">Uncharacterized protein</fullName>
    </submittedName>
</protein>
<dbReference type="AlphaFoldDB" id="A0A0F9HFI0"/>
<name>A0A0F9HFI0_9ZZZZ</name>
<accession>A0A0F9HFI0</accession>
<proteinExistence type="predicted"/>